<keyword evidence="2" id="KW-1185">Reference proteome</keyword>
<dbReference type="EMBL" id="LDUG01000048">
    <property type="protein sequence ID" value="KVW93330.1"/>
    <property type="molecule type" value="Genomic_DNA"/>
</dbReference>
<gene>
    <name evidence="1" type="ORF">ABW22_14445</name>
</gene>
<dbReference type="InterPro" id="IPR010260">
    <property type="entry name" value="AlpA"/>
</dbReference>
<accession>A0A106BJ18</accession>
<dbReference type="Proteomes" id="UP000064243">
    <property type="component" value="Unassembled WGS sequence"/>
</dbReference>
<dbReference type="InterPro" id="IPR052931">
    <property type="entry name" value="Prophage_regulatory_activator"/>
</dbReference>
<reference evidence="1 2" key="1">
    <citation type="journal article" date="2015" name="Appl. Environ. Microbiol.">
        <title>Aerobic and Anaerobic Thiosulfate Oxidation by a Cold-Adapted, Subglacial Chemoautotroph.</title>
        <authorList>
            <person name="Harrold Z.R."/>
            <person name="Skidmore M.L."/>
            <person name="Hamilton T.L."/>
            <person name="Desch L."/>
            <person name="Amada K."/>
            <person name="van Gelder W."/>
            <person name="Glover K."/>
            <person name="Roden E.E."/>
            <person name="Boyd E.S."/>
        </authorList>
    </citation>
    <scope>NUCLEOTIDE SEQUENCE [LARGE SCALE GENOMIC DNA]</scope>
    <source>
        <strain evidence="1 2">RG</strain>
    </source>
</reference>
<dbReference type="PATRIC" id="fig|36861.3.peg.2710"/>
<organism evidence="1 2">
    <name type="scientific">Thiobacillus denitrificans</name>
    <dbReference type="NCBI Taxonomy" id="36861"/>
    <lineage>
        <taxon>Bacteria</taxon>
        <taxon>Pseudomonadati</taxon>
        <taxon>Pseudomonadota</taxon>
        <taxon>Betaproteobacteria</taxon>
        <taxon>Nitrosomonadales</taxon>
        <taxon>Thiobacillaceae</taxon>
        <taxon>Thiobacillus</taxon>
    </lineage>
</organism>
<sequence length="67" mass="7372">MVNIIRLPDVMARTGLSRSSVFLKVKTGDMPPPIKLGVRATGWVAEEVDNWIKQRVAASRPTPRAEG</sequence>
<name>A0A106BJ18_THIDE</name>
<dbReference type="RefSeq" id="WP_059758244.1">
    <property type="nucleotide sequence ID" value="NZ_LDUG01000048.1"/>
</dbReference>
<dbReference type="OrthoDB" id="9182156at2"/>
<comment type="caution">
    <text evidence="1">The sequence shown here is derived from an EMBL/GenBank/DDBJ whole genome shotgun (WGS) entry which is preliminary data.</text>
</comment>
<dbReference type="Pfam" id="PF05930">
    <property type="entry name" value="Phage_AlpA"/>
    <property type="match status" value="1"/>
</dbReference>
<proteinExistence type="predicted"/>
<dbReference type="PANTHER" id="PTHR36154">
    <property type="entry name" value="DNA-BINDING TRANSCRIPTIONAL ACTIVATOR ALPA"/>
    <property type="match status" value="1"/>
</dbReference>
<dbReference type="Gene3D" id="1.10.238.160">
    <property type="match status" value="1"/>
</dbReference>
<dbReference type="AlphaFoldDB" id="A0A106BJ18"/>
<evidence type="ECO:0000313" key="2">
    <source>
        <dbReference type="Proteomes" id="UP000064243"/>
    </source>
</evidence>
<evidence type="ECO:0000313" key="1">
    <source>
        <dbReference type="EMBL" id="KVW93330.1"/>
    </source>
</evidence>
<dbReference type="PANTHER" id="PTHR36154:SF1">
    <property type="entry name" value="DNA-BINDING TRANSCRIPTIONAL ACTIVATOR ALPA"/>
    <property type="match status" value="1"/>
</dbReference>
<protein>
    <submittedName>
        <fullName evidence="1">AlpA family transcriptional regulator</fullName>
    </submittedName>
</protein>